<accession>A0A0D2G6Y3</accession>
<keyword evidence="3" id="KW-1185">Reference proteome</keyword>
<evidence type="ECO:0000313" key="3">
    <source>
        <dbReference type="Proteomes" id="UP000032233"/>
    </source>
</evidence>
<comment type="caution">
    <text evidence="2">The sequence shown here is derived from an EMBL/GenBank/DDBJ whole genome shotgun (WGS) entry which is preliminary data.</text>
</comment>
<dbReference type="EMBL" id="AZAC01000083">
    <property type="protein sequence ID" value="KIX10732.1"/>
    <property type="molecule type" value="Genomic_DNA"/>
</dbReference>
<keyword evidence="1" id="KW-1133">Transmembrane helix</keyword>
<dbReference type="InParanoid" id="A0A0D2G6Y3"/>
<gene>
    <name evidence="2" type="ORF">X474_27745</name>
</gene>
<keyword evidence="1" id="KW-0812">Transmembrane</keyword>
<evidence type="ECO:0000256" key="1">
    <source>
        <dbReference type="SAM" id="Phobius"/>
    </source>
</evidence>
<dbReference type="AlphaFoldDB" id="A0A0D2G6Y3"/>
<proteinExistence type="predicted"/>
<evidence type="ECO:0000313" key="2">
    <source>
        <dbReference type="EMBL" id="KIX10732.1"/>
    </source>
</evidence>
<name>A0A0D2G6Y3_9BACT</name>
<protein>
    <submittedName>
        <fullName evidence="2">Uncharacterized protein</fullName>
    </submittedName>
</protein>
<keyword evidence="1" id="KW-0472">Membrane</keyword>
<dbReference type="STRING" id="1429043.X474_27745"/>
<sequence length="47" mass="5574">MQWIYRLIVALVLFLVLRCLFREKTFWGQVVAGLVSIPLILRMLLIK</sequence>
<dbReference type="Proteomes" id="UP000032233">
    <property type="component" value="Unassembled WGS sequence"/>
</dbReference>
<organism evidence="2 3">
    <name type="scientific">Dethiosulfatarculus sandiegensis</name>
    <dbReference type="NCBI Taxonomy" id="1429043"/>
    <lineage>
        <taxon>Bacteria</taxon>
        <taxon>Pseudomonadati</taxon>
        <taxon>Thermodesulfobacteriota</taxon>
        <taxon>Desulfarculia</taxon>
        <taxon>Desulfarculales</taxon>
        <taxon>Desulfarculaceae</taxon>
        <taxon>Dethiosulfatarculus</taxon>
    </lineage>
</organism>
<dbReference type="RefSeq" id="WP_197282272.1">
    <property type="nucleotide sequence ID" value="NZ_AZAC01000083.1"/>
</dbReference>
<feature type="transmembrane region" description="Helical" evidence="1">
    <location>
        <begin position="31"/>
        <end position="46"/>
    </location>
</feature>
<reference evidence="2 3" key="1">
    <citation type="submission" date="2013-11" db="EMBL/GenBank/DDBJ databases">
        <title>Metagenomic analysis of a methanogenic consortium involved in long chain n-alkane degradation.</title>
        <authorList>
            <person name="Davidova I.A."/>
            <person name="Callaghan A.V."/>
            <person name="Wawrik B."/>
            <person name="Pruitt S."/>
            <person name="Marks C."/>
            <person name="Duncan K.E."/>
            <person name="Suflita J.M."/>
        </authorList>
    </citation>
    <scope>NUCLEOTIDE SEQUENCE [LARGE SCALE GENOMIC DNA]</scope>
    <source>
        <strain evidence="2 3">SPR</strain>
    </source>
</reference>